<protein>
    <submittedName>
        <fullName evidence="5">Uncharacterized protein</fullName>
    </submittedName>
</protein>
<dbReference type="Pfam" id="PF03999">
    <property type="entry name" value="MAP65_ASE1"/>
    <property type="match status" value="1"/>
</dbReference>
<evidence type="ECO:0000256" key="3">
    <source>
        <dbReference type="ARBA" id="ARBA00022701"/>
    </source>
</evidence>
<dbReference type="GO" id="GO:0005737">
    <property type="term" value="C:cytoplasm"/>
    <property type="evidence" value="ECO:0007669"/>
    <property type="project" value="TreeGrafter"/>
</dbReference>
<dbReference type="STRING" id="981085.W9QS25"/>
<dbReference type="PANTHER" id="PTHR19321">
    <property type="entry name" value="PROTEIN REGULATOR OF CYTOKINESIS 1 PRC1-RELATED"/>
    <property type="match status" value="1"/>
</dbReference>
<dbReference type="GO" id="GO:0008017">
    <property type="term" value="F:microtubule binding"/>
    <property type="evidence" value="ECO:0007669"/>
    <property type="project" value="InterPro"/>
</dbReference>
<keyword evidence="4" id="KW-0963">Cytoplasm</keyword>
<name>W9QS25_9ROSA</name>
<proteinExistence type="inferred from homology"/>
<dbReference type="GO" id="GO:0000226">
    <property type="term" value="P:microtubule cytoskeleton organization"/>
    <property type="evidence" value="ECO:0007669"/>
    <property type="project" value="InterPro"/>
</dbReference>
<evidence type="ECO:0000256" key="4">
    <source>
        <dbReference type="ARBA" id="ARBA00023212"/>
    </source>
</evidence>
<keyword evidence="6" id="KW-1185">Reference proteome</keyword>
<dbReference type="GO" id="GO:0005819">
    <property type="term" value="C:spindle"/>
    <property type="evidence" value="ECO:0007669"/>
    <property type="project" value="TreeGrafter"/>
</dbReference>
<dbReference type="EMBL" id="KE344072">
    <property type="protein sequence ID" value="EXB52657.1"/>
    <property type="molecule type" value="Genomic_DNA"/>
</dbReference>
<accession>W9QS25</accession>
<organism evidence="5 6">
    <name type="scientific">Morus notabilis</name>
    <dbReference type="NCBI Taxonomy" id="981085"/>
    <lineage>
        <taxon>Eukaryota</taxon>
        <taxon>Viridiplantae</taxon>
        <taxon>Streptophyta</taxon>
        <taxon>Embryophyta</taxon>
        <taxon>Tracheophyta</taxon>
        <taxon>Spermatophyta</taxon>
        <taxon>Magnoliopsida</taxon>
        <taxon>eudicotyledons</taxon>
        <taxon>Gunneridae</taxon>
        <taxon>Pentapetalae</taxon>
        <taxon>rosids</taxon>
        <taxon>fabids</taxon>
        <taxon>Rosales</taxon>
        <taxon>Moraceae</taxon>
        <taxon>Moreae</taxon>
        <taxon>Morus</taxon>
    </lineage>
</organism>
<dbReference type="Gene3D" id="1.20.58.1520">
    <property type="match status" value="1"/>
</dbReference>
<comment type="similarity">
    <text evidence="2">Belongs to the MAP65/ASE1 family.</text>
</comment>
<dbReference type="eggNOG" id="KOG4302">
    <property type="taxonomic scope" value="Eukaryota"/>
</dbReference>
<gene>
    <name evidence="5" type="ORF">L484_022434</name>
</gene>
<evidence type="ECO:0000313" key="6">
    <source>
        <dbReference type="Proteomes" id="UP000030645"/>
    </source>
</evidence>
<evidence type="ECO:0000256" key="2">
    <source>
        <dbReference type="ARBA" id="ARBA00006187"/>
    </source>
</evidence>
<dbReference type="GO" id="GO:0005874">
    <property type="term" value="C:microtubule"/>
    <property type="evidence" value="ECO:0007669"/>
    <property type="project" value="UniProtKB-KW"/>
</dbReference>
<evidence type="ECO:0000313" key="5">
    <source>
        <dbReference type="EMBL" id="EXB52657.1"/>
    </source>
</evidence>
<sequence>MTNTYSKFMIPPYSRLRLFILPFSNQLANTPNGHMPNSPLLFPRSEILTELLSPRLILTQITNLPLLVILPSSSVEAEVSRLEQLRSSKLRDLVMKKRLELDEICRQAHMVAESQSATESTEDIESESMDPECLLAQIELQIARAKEEALSRKEILDQVEKWLAACQEECWLEEYNKDDKRYHAGRGTTSFYARTVQYLEARERTRKAKTERDQKKLKGKQIVASNGKKGCNITLAGAASDRKLSLGGAMLRNLKPEKPPPFGTLRRLSYQIKRAPSTANNIMLFSFIILCGGENNNPMWKTPKKPIVVYGGVEDKAPSTMPILMPNTPSTMPIPMPNTPPSTASVAMLTAKTPPTPTVPSSDGPIEYSFEEGNSLNVLPFPLIYYFGWGGLKAQSLSD</sequence>
<dbReference type="PANTHER" id="PTHR19321:SF7">
    <property type="entry name" value="65-KDA MICROTUBULE-ASSOCIATED PROTEIN 3"/>
    <property type="match status" value="1"/>
</dbReference>
<dbReference type="InterPro" id="IPR007145">
    <property type="entry name" value="MAP65_Ase1_PRC1"/>
</dbReference>
<evidence type="ECO:0000256" key="1">
    <source>
        <dbReference type="ARBA" id="ARBA00004245"/>
    </source>
</evidence>
<dbReference type="Proteomes" id="UP000030645">
    <property type="component" value="Unassembled WGS sequence"/>
</dbReference>
<reference evidence="6" key="1">
    <citation type="submission" date="2013-01" db="EMBL/GenBank/DDBJ databases">
        <title>Draft Genome Sequence of a Mulberry Tree, Morus notabilis C.K. Schneid.</title>
        <authorList>
            <person name="He N."/>
            <person name="Zhao S."/>
        </authorList>
    </citation>
    <scope>NUCLEOTIDE SEQUENCE</scope>
</reference>
<dbReference type="AlphaFoldDB" id="W9QS25"/>
<comment type="subcellular location">
    <subcellularLocation>
        <location evidence="1">Cytoplasm</location>
        <location evidence="1">Cytoskeleton</location>
    </subcellularLocation>
</comment>
<keyword evidence="3" id="KW-0493">Microtubule</keyword>
<keyword evidence="4" id="KW-0206">Cytoskeleton</keyword>